<evidence type="ECO:0000256" key="2">
    <source>
        <dbReference type="ARBA" id="ARBA00023015"/>
    </source>
</evidence>
<dbReference type="SUPFAM" id="SSF100950">
    <property type="entry name" value="NagB/RpiA/CoA transferase-like"/>
    <property type="match status" value="1"/>
</dbReference>
<protein>
    <submittedName>
        <fullName evidence="6">DNA-binding transcriptional regulator LsrR, DeoR family</fullName>
    </submittedName>
</protein>
<dbReference type="EMBL" id="FOMG01000003">
    <property type="protein sequence ID" value="SFC38829.1"/>
    <property type="molecule type" value="Genomic_DNA"/>
</dbReference>
<sequence>MDNNIDYEKVLMFKTAWYYYVDNMTQQRISEFLGISRMRVVKLLNQARTTGTIQFKIKDDYANRMQLEQRLAKTYNLKDTFIVASPPDEVNTNENVAKAAAMYINNRLEDNAFINMGYGDTQSRILNNLATMVEQPISVVSLTGGVNFYLPNNMSSIFNAKLYLIPSPLLVSSKEVVDAIKNEASVNDISRMTQLSSLSVIGIGSVSKNATTLKSGILSENDLLYLKLKGAVGDVLCHFIDKDGNLIDSNIESRLITTPLETLRNLENVIGVAAGDDKVDAIKATLKGGYIDILITDESTALQLLENEPEHLDNLND</sequence>
<dbReference type="Proteomes" id="UP000199263">
    <property type="component" value="Unassembled WGS sequence"/>
</dbReference>
<evidence type="ECO:0000256" key="3">
    <source>
        <dbReference type="ARBA" id="ARBA00023125"/>
    </source>
</evidence>
<organism evidence="6 7">
    <name type="scientific">Clostridium uliginosum</name>
    <dbReference type="NCBI Taxonomy" id="119641"/>
    <lineage>
        <taxon>Bacteria</taxon>
        <taxon>Bacillati</taxon>
        <taxon>Bacillota</taxon>
        <taxon>Clostridia</taxon>
        <taxon>Eubacteriales</taxon>
        <taxon>Clostridiaceae</taxon>
        <taxon>Clostridium</taxon>
    </lineage>
</organism>
<keyword evidence="7" id="KW-1185">Reference proteome</keyword>
<dbReference type="PANTHER" id="PTHR34294">
    <property type="entry name" value="TRANSCRIPTIONAL REGULATOR-RELATED"/>
    <property type="match status" value="1"/>
</dbReference>
<comment type="similarity">
    <text evidence="1">Belongs to the SorC transcriptional regulatory family.</text>
</comment>
<dbReference type="Pfam" id="PF04198">
    <property type="entry name" value="Sugar-bind"/>
    <property type="match status" value="1"/>
</dbReference>
<gene>
    <name evidence="6" type="ORF">SAMN05421842_10352</name>
</gene>
<keyword evidence="3 6" id="KW-0238">DNA-binding</keyword>
<accession>A0A1I1IRD7</accession>
<proteinExistence type="inferred from homology"/>
<dbReference type="GO" id="GO:0003677">
    <property type="term" value="F:DNA binding"/>
    <property type="evidence" value="ECO:0007669"/>
    <property type="project" value="UniProtKB-KW"/>
</dbReference>
<dbReference type="STRING" id="119641.SAMN05421842_10352"/>
<evidence type="ECO:0000256" key="1">
    <source>
        <dbReference type="ARBA" id="ARBA00010466"/>
    </source>
</evidence>
<dbReference type="InterPro" id="IPR037171">
    <property type="entry name" value="NagB/RpiA_transferase-like"/>
</dbReference>
<evidence type="ECO:0000256" key="4">
    <source>
        <dbReference type="ARBA" id="ARBA00023163"/>
    </source>
</evidence>
<keyword evidence="4" id="KW-0804">Transcription</keyword>
<dbReference type="InterPro" id="IPR051054">
    <property type="entry name" value="SorC_transcr_regulators"/>
</dbReference>
<reference evidence="6 7" key="1">
    <citation type="submission" date="2016-10" db="EMBL/GenBank/DDBJ databases">
        <authorList>
            <person name="de Groot N.N."/>
        </authorList>
    </citation>
    <scope>NUCLEOTIDE SEQUENCE [LARGE SCALE GENOMIC DNA]</scope>
    <source>
        <strain evidence="6 7">DSM 12992</strain>
    </source>
</reference>
<feature type="domain" description="Sugar-binding" evidence="5">
    <location>
        <begin position="60"/>
        <end position="306"/>
    </location>
</feature>
<keyword evidence="2" id="KW-0805">Transcription regulation</keyword>
<evidence type="ECO:0000259" key="5">
    <source>
        <dbReference type="Pfam" id="PF04198"/>
    </source>
</evidence>
<dbReference type="RefSeq" id="WP_090088684.1">
    <property type="nucleotide sequence ID" value="NZ_FOMG01000003.1"/>
</dbReference>
<dbReference type="PANTHER" id="PTHR34294:SF1">
    <property type="entry name" value="TRANSCRIPTIONAL REGULATOR LSRR"/>
    <property type="match status" value="1"/>
</dbReference>
<dbReference type="AlphaFoldDB" id="A0A1I1IRD7"/>
<dbReference type="InterPro" id="IPR007324">
    <property type="entry name" value="Sugar-bd_dom_put"/>
</dbReference>
<dbReference type="InterPro" id="IPR036388">
    <property type="entry name" value="WH-like_DNA-bd_sf"/>
</dbReference>
<dbReference type="GO" id="GO:0030246">
    <property type="term" value="F:carbohydrate binding"/>
    <property type="evidence" value="ECO:0007669"/>
    <property type="project" value="InterPro"/>
</dbReference>
<evidence type="ECO:0000313" key="6">
    <source>
        <dbReference type="EMBL" id="SFC38829.1"/>
    </source>
</evidence>
<dbReference type="Gene3D" id="1.10.10.10">
    <property type="entry name" value="Winged helix-like DNA-binding domain superfamily/Winged helix DNA-binding domain"/>
    <property type="match status" value="1"/>
</dbReference>
<evidence type="ECO:0000313" key="7">
    <source>
        <dbReference type="Proteomes" id="UP000199263"/>
    </source>
</evidence>
<name>A0A1I1IRD7_9CLOT</name>
<dbReference type="OrthoDB" id="58802at2"/>
<dbReference type="Gene3D" id="3.40.50.1360">
    <property type="match status" value="1"/>
</dbReference>